<dbReference type="PANTHER" id="PTHR22916:SF51">
    <property type="entry name" value="GLYCOSYLTRANSFERASE EPSH-RELATED"/>
    <property type="match status" value="1"/>
</dbReference>
<dbReference type="InterPro" id="IPR002495">
    <property type="entry name" value="Glyco_trans_8"/>
</dbReference>
<keyword evidence="1" id="KW-0328">Glycosyltransferase</keyword>
<dbReference type="Pfam" id="PF01501">
    <property type="entry name" value="Glyco_transf_8"/>
    <property type="match status" value="1"/>
</dbReference>
<evidence type="ECO:0000256" key="2">
    <source>
        <dbReference type="ARBA" id="ARBA00022679"/>
    </source>
</evidence>
<gene>
    <name evidence="4" type="ORF">CWI26_04585</name>
</gene>
<dbReference type="SUPFAM" id="SSF53448">
    <property type="entry name" value="Nucleotide-diphospho-sugar transferases"/>
    <property type="match status" value="3"/>
</dbReference>
<accession>A0A2I5KN94</accession>
<dbReference type="Pfam" id="PF00535">
    <property type="entry name" value="Glycos_transf_2"/>
    <property type="match status" value="1"/>
</dbReference>
<evidence type="ECO:0000259" key="3">
    <source>
        <dbReference type="Pfam" id="PF00535"/>
    </source>
</evidence>
<dbReference type="EMBL" id="CP025043">
    <property type="protein sequence ID" value="AUA18819.1"/>
    <property type="molecule type" value="Genomic_DNA"/>
</dbReference>
<keyword evidence="2" id="KW-0808">Transferase</keyword>
<dbReference type="CDD" id="cd04194">
    <property type="entry name" value="GT8_A4GalT_like"/>
    <property type="match status" value="1"/>
</dbReference>
<protein>
    <recommendedName>
        <fullName evidence="3">Glycosyltransferase 2-like domain-containing protein</fullName>
    </recommendedName>
</protein>
<evidence type="ECO:0000256" key="1">
    <source>
        <dbReference type="ARBA" id="ARBA00022676"/>
    </source>
</evidence>
<evidence type="ECO:0000313" key="4">
    <source>
        <dbReference type="EMBL" id="AUA18819.1"/>
    </source>
</evidence>
<dbReference type="Gene3D" id="3.90.550.10">
    <property type="entry name" value="Spore Coat Polysaccharide Biosynthesis Protein SpsA, Chain A"/>
    <property type="match status" value="3"/>
</dbReference>
<organism evidence="4 5">
    <name type="scientific">Streptococcus suis</name>
    <dbReference type="NCBI Taxonomy" id="1307"/>
    <lineage>
        <taxon>Bacteria</taxon>
        <taxon>Bacillati</taxon>
        <taxon>Bacillota</taxon>
        <taxon>Bacilli</taxon>
        <taxon>Lactobacillales</taxon>
        <taxon>Streptococcaceae</taxon>
        <taxon>Streptococcus</taxon>
    </lineage>
</organism>
<dbReference type="AlphaFoldDB" id="A0A2I5KN94"/>
<dbReference type="InterPro" id="IPR029044">
    <property type="entry name" value="Nucleotide-diphossugar_trans"/>
</dbReference>
<dbReference type="RefSeq" id="WP_100881282.1">
    <property type="nucleotide sequence ID" value="NZ_CP025043.1"/>
</dbReference>
<evidence type="ECO:0000313" key="5">
    <source>
        <dbReference type="Proteomes" id="UP000231863"/>
    </source>
</evidence>
<dbReference type="CDD" id="cd00761">
    <property type="entry name" value="Glyco_tranf_GTA_type"/>
    <property type="match status" value="1"/>
</dbReference>
<sequence length="774" mass="90965">MKMSKINISFCINDKHCHYVFFTISMIKKYTTNLDIFVLHTDLSDKSKDRLRTLETESVNIHFVKIDRDLFSNLPLTLDGITIETYYRYLLPEILVDCDKVIYLDSDLLIRCDVKELWDIDLSQHYLAGVNEIDIINRFPDHKLKLGFDLDELFINAGVLVCNLQKMRQDKITHHLFTETERLKDIILFQDQDVINIALKGKIAELPLAYNYTVEAMEKDLLGLDEIKIIHYNSSGAKPWKHYQFQELPLNKYLKLWQVDFVKNIKQIQQTKVSLLLPIYNETSLLTIETVCKQSYKNIQLILLNYNTDINIQVPDVCSHYPLDEEKVDILTVDPESPLGLDLLKLVKGQYLISLSHIDELDDSFIETALNSAEQYQSDIVLLENCNFNENDGNYYFYANLFKEETVTAETVNKHFQTFPRHKTYLTNPYCKLFKTSYVRDNHIDLAHDLIPKSYETDKISYVKETLYVYRKIKEELISVIVPVYNVENYLHECLDSILNQTYQNLEIILVNDGSTDSSGKICDDYVAKDGRIKVIHQENGGLSDARNKGLDAMTGQFVTFVDSDDYLGNHCIKSLYIYAYTCQADIAIGKYIEFEEDNKLFVFPNSQNSVNKIELLTGEQCLEKCHRYFSFIAVTAWAKLYRANLFNDNTPYKSIRYPVDVLHEDQYTTHKLFFKSQKNVFVDEYLYVYRRRENSITKTQLSEKRIMDEIKGFEEKIIDFALLNKDMTYLKECYIYLLNQHKTYLENHQQQDCEVYEYIGKRLMTYFNWQDKP</sequence>
<dbReference type="GO" id="GO:0016757">
    <property type="term" value="F:glycosyltransferase activity"/>
    <property type="evidence" value="ECO:0007669"/>
    <property type="project" value="UniProtKB-KW"/>
</dbReference>
<dbReference type="InterPro" id="IPR001173">
    <property type="entry name" value="Glyco_trans_2-like"/>
</dbReference>
<name>A0A2I5KN94_STRSU</name>
<feature type="domain" description="Glycosyltransferase 2-like" evidence="3">
    <location>
        <begin position="479"/>
        <end position="605"/>
    </location>
</feature>
<dbReference type="PANTHER" id="PTHR22916">
    <property type="entry name" value="GLYCOSYLTRANSFERASE"/>
    <property type="match status" value="1"/>
</dbReference>
<reference evidence="4 5" key="1">
    <citation type="submission" date="2017-11" db="EMBL/GenBank/DDBJ databases">
        <title>Genome analysis of Streptococcus suis serotype chz stain ah681.</title>
        <authorList>
            <person name="Pan Z."/>
            <person name="Zhang Y."/>
            <person name="Ma J."/>
            <person name="Lu P."/>
            <person name="Zhu Y."/>
            <person name="Zhong X."/>
            <person name="Dong W."/>
            <person name="Lu C."/>
            <person name="Yao H."/>
        </authorList>
    </citation>
    <scope>NUCLEOTIDE SEQUENCE [LARGE SCALE GENOMIC DNA]</scope>
    <source>
        <strain evidence="4 5">AH681</strain>
    </source>
</reference>
<dbReference type="Proteomes" id="UP000231863">
    <property type="component" value="Chromosome"/>
</dbReference>
<proteinExistence type="predicted"/>